<feature type="transmembrane region" description="Helical" evidence="2">
    <location>
        <begin position="294"/>
        <end position="312"/>
    </location>
</feature>
<feature type="compositionally biased region" description="Gly residues" evidence="1">
    <location>
        <begin position="682"/>
        <end position="728"/>
    </location>
</feature>
<name>A0ABP1RHP8_9HEXA</name>
<evidence type="ECO:0000256" key="2">
    <source>
        <dbReference type="SAM" id="Phobius"/>
    </source>
</evidence>
<dbReference type="InterPro" id="IPR037401">
    <property type="entry name" value="SnoaL-like"/>
</dbReference>
<dbReference type="Gene3D" id="1.10.287.70">
    <property type="match status" value="1"/>
</dbReference>
<dbReference type="Gene3D" id="3.10.450.50">
    <property type="match status" value="1"/>
</dbReference>
<feature type="compositionally biased region" description="Pro residues" evidence="1">
    <location>
        <begin position="635"/>
        <end position="647"/>
    </location>
</feature>
<dbReference type="EMBL" id="CAXLJM020000075">
    <property type="protein sequence ID" value="CAL8128524.1"/>
    <property type="molecule type" value="Genomic_DNA"/>
</dbReference>
<evidence type="ECO:0000313" key="5">
    <source>
        <dbReference type="Proteomes" id="UP001642540"/>
    </source>
</evidence>
<evidence type="ECO:0000259" key="3">
    <source>
        <dbReference type="Pfam" id="PF12680"/>
    </source>
</evidence>
<evidence type="ECO:0000313" key="4">
    <source>
        <dbReference type="EMBL" id="CAL8128524.1"/>
    </source>
</evidence>
<keyword evidence="2" id="KW-0472">Membrane</keyword>
<comment type="caution">
    <text evidence="4">The sequence shown here is derived from an EMBL/GenBank/DDBJ whole genome shotgun (WGS) entry which is preliminary data.</text>
</comment>
<dbReference type="Proteomes" id="UP001642540">
    <property type="component" value="Unassembled WGS sequence"/>
</dbReference>
<keyword evidence="2" id="KW-1133">Transmembrane helix</keyword>
<proteinExistence type="predicted"/>
<feature type="region of interest" description="Disordered" evidence="1">
    <location>
        <begin position="622"/>
        <end position="742"/>
    </location>
</feature>
<accession>A0ABP1RHP8</accession>
<dbReference type="SUPFAM" id="SSF54427">
    <property type="entry name" value="NTF2-like"/>
    <property type="match status" value="1"/>
</dbReference>
<protein>
    <recommendedName>
        <fullName evidence="3">SnoaL-like domain-containing protein</fullName>
    </recommendedName>
</protein>
<dbReference type="InterPro" id="IPR032710">
    <property type="entry name" value="NTF2-like_dom_sf"/>
</dbReference>
<gene>
    <name evidence="4" type="ORF">ODALV1_LOCUS22290</name>
</gene>
<evidence type="ECO:0000256" key="1">
    <source>
        <dbReference type="SAM" id="MobiDB-lite"/>
    </source>
</evidence>
<dbReference type="Pfam" id="PF12680">
    <property type="entry name" value="SnoaL_2"/>
    <property type="match status" value="1"/>
</dbReference>
<feature type="transmembrane region" description="Helical" evidence="2">
    <location>
        <begin position="345"/>
        <end position="363"/>
    </location>
</feature>
<keyword evidence="2" id="KW-0812">Transmembrane</keyword>
<reference evidence="4 5" key="1">
    <citation type="submission" date="2024-08" db="EMBL/GenBank/DDBJ databases">
        <authorList>
            <person name="Cucini C."/>
            <person name="Frati F."/>
        </authorList>
    </citation>
    <scope>NUCLEOTIDE SEQUENCE [LARGE SCALE GENOMIC DNA]</scope>
</reference>
<feature type="compositionally biased region" description="Low complexity" evidence="1">
    <location>
        <begin position="671"/>
        <end position="680"/>
    </location>
</feature>
<sequence length="1181" mass="124065">MSSVCILVHFNASQYQAKIHIGNSLALEDGIVQEAVYEYILRNNAEAIKKQKFSLKELLLILDSTFPPTDFGTNILQTGIVESQQNVLIQIPTAVIIGTANSRNTPTEPKTRLVISALTTALLIFISFDLKTLSVGCFTCDRKLEQFRATRHFKPAFPLIILEYATHEAPLSYKSLTRFWMKLNSNLNFGYELPKQYCLSIPSYKIKPTFKGEICQIYESYFESKNCSSFKKCLAFYTDQLELKPSPSRGFHYLNKIFPAIQHQVDFKFQVLFPKTHFFSGDPAAYVTPFDATVWLYILLVIFIISIWLIFVEKERIEHVIIWQFSVLLEKEGGHQLKTRKGPQGIAMITVWIFSAIYLRHFYNSSLYSFMTSEQKPKDFPKSMDEVFERNDFDLILPYSFMRTKLSTLFREQKANRAPQLVRLYRRLMNKSYFLLDKVEVKTLQNVSDGKKAHVGFYISKDKNPITHPNPTFTWNLGEKLFTKYATMCEEDCNRNRNLALVSQKKLHRIEPQQTPFFRSFEYWTVRDSNFASLQFPKFLGSFVQSGIYALVINRYNTLQQLKLMQGLNAFRKLEMSNGSLFSYIFLAKMKLQMDNTESPTKISAFFVLLFFPAEIVSEPQQVPQQQFGSAGALPPVPSPSYGPPGHTPGKPLGLDGSSGGYGSGGGGSMIAGPGKIPSPAGGPGGARGGMAPGLSGSGGVGGSRGGGAMGAGGARTGPPGAGGGGMFGNIPQLGGRGNAGGAQGNAGGVMNNLGGQGNPGGGRGNIGGGLANAVGALGNAGAVFNNLGGGPGNPGGGLSSLGGGLANAGGAVQSVGNALNNLAGGLGNAVGALGNPGGGRGAAGNTPSNMGGGLANAVGAIGNIGAAFNNLGGGRGTAGGAQGSAGGVLNNFGGAGNPGGGRGNTGGAPNNVGGGLANAVGAQGNAGAAFNNQGGGPGNIGGPLNTLGGGLGNAVGALGNTVGALGNAGAAFNNLGGAIGNAGGGRGNPGGALGNIGSTLNNLGGAQGNAGSALGGVFGNVPGSFPGVSNELGNGMTDFAGGTGGGASATMCRNTDPNANKQLVMNYYQDIFGDKKVELLENYIAPDIINHNPMTLNGIDGLRQIFSGPFGQGPPVKIEFMRVSTDGDQVWTHVKLPVPALGMVFAAVDIFKINCQGLIQEHWDVLQGINVQSMNPRPFF</sequence>
<keyword evidence="5" id="KW-1185">Reference proteome</keyword>
<feature type="domain" description="SnoaL-like" evidence="3">
    <location>
        <begin position="1068"/>
        <end position="1163"/>
    </location>
</feature>
<feature type="compositionally biased region" description="Gly residues" evidence="1">
    <location>
        <begin position="657"/>
        <end position="670"/>
    </location>
</feature>
<organism evidence="4 5">
    <name type="scientific">Orchesella dallaii</name>
    <dbReference type="NCBI Taxonomy" id="48710"/>
    <lineage>
        <taxon>Eukaryota</taxon>
        <taxon>Metazoa</taxon>
        <taxon>Ecdysozoa</taxon>
        <taxon>Arthropoda</taxon>
        <taxon>Hexapoda</taxon>
        <taxon>Collembola</taxon>
        <taxon>Entomobryomorpha</taxon>
        <taxon>Entomobryoidea</taxon>
        <taxon>Orchesellidae</taxon>
        <taxon>Orchesellinae</taxon>
        <taxon>Orchesella</taxon>
    </lineage>
</organism>